<dbReference type="Proteomes" id="UP000259030">
    <property type="component" value="Chromosome"/>
</dbReference>
<dbReference type="STRING" id="317577.GCA_000419625_02705"/>
<name>A0A221SVH2_9DEIO</name>
<keyword evidence="2" id="KW-1185">Reference proteome</keyword>
<dbReference type="OrthoDB" id="68589at2"/>
<dbReference type="EMBL" id="CP021081">
    <property type="protein sequence ID" value="ASN80623.1"/>
    <property type="molecule type" value="Genomic_DNA"/>
</dbReference>
<dbReference type="KEGG" id="dfc:DFI_06075"/>
<evidence type="ECO:0000313" key="1">
    <source>
        <dbReference type="EMBL" id="ASN80623.1"/>
    </source>
</evidence>
<dbReference type="AlphaFoldDB" id="A0A221SVH2"/>
<gene>
    <name evidence="1" type="ORF">DFI_06075</name>
</gene>
<organism evidence="1 2">
    <name type="scientific">Deinococcus ficus</name>
    <dbReference type="NCBI Taxonomy" id="317577"/>
    <lineage>
        <taxon>Bacteria</taxon>
        <taxon>Thermotogati</taxon>
        <taxon>Deinococcota</taxon>
        <taxon>Deinococci</taxon>
        <taxon>Deinococcales</taxon>
        <taxon>Deinococcaceae</taxon>
        <taxon>Deinococcus</taxon>
    </lineage>
</organism>
<reference evidence="1 2" key="1">
    <citation type="submission" date="2017-05" db="EMBL/GenBank/DDBJ databases">
        <title>The complete genome sequence of Deinococcus ficus isolated from the rhizosphere of the Ficus religiosa L. in Taiwan.</title>
        <authorList>
            <person name="Wu K.-M."/>
            <person name="Liao T.-L."/>
            <person name="Liu Y.-M."/>
            <person name="Young C.-C."/>
            <person name="Tsai S.-F."/>
        </authorList>
    </citation>
    <scope>NUCLEOTIDE SEQUENCE [LARGE SCALE GENOMIC DNA]</scope>
    <source>
        <strain evidence="1 2">CC-FR2-10</strain>
    </source>
</reference>
<accession>A0A221SVH2</accession>
<protein>
    <submittedName>
        <fullName evidence="1">Uncharacterized protein</fullName>
    </submittedName>
</protein>
<dbReference type="RefSeq" id="WP_022802218.1">
    <property type="nucleotide sequence ID" value="NZ_ATTJ01000001.1"/>
</dbReference>
<sequence>MGLHLFRQRTKQLLSSEEGLLGHLRRLPQEEVVEVAAHLDALLPPVGVLIPLPGAEGVAEQLGAWRGLPVVRASGVDALTGSADAALVTTQLSDGVAELDLCLRAAHSGVRVRAVAALVERTGAGGRSRLELQGTEVLPVLEVADTPEGLLFERRDTRTHGLH</sequence>
<proteinExistence type="predicted"/>
<evidence type="ECO:0000313" key="2">
    <source>
        <dbReference type="Proteomes" id="UP000259030"/>
    </source>
</evidence>